<gene>
    <name evidence="2" type="ORF">BDDG_02256</name>
</gene>
<organism evidence="2">
    <name type="scientific">Ajellomyces dermatitidis (strain ATCC 18188 / CBS 674.68)</name>
    <name type="common">Blastomyces dermatitidis</name>
    <dbReference type="NCBI Taxonomy" id="653446"/>
    <lineage>
        <taxon>Eukaryota</taxon>
        <taxon>Fungi</taxon>
        <taxon>Dikarya</taxon>
        <taxon>Ascomycota</taxon>
        <taxon>Pezizomycotina</taxon>
        <taxon>Eurotiomycetes</taxon>
        <taxon>Eurotiomycetidae</taxon>
        <taxon>Onygenales</taxon>
        <taxon>Ajellomycetaceae</taxon>
        <taxon>Blastomyces</taxon>
    </lineage>
</organism>
<protein>
    <submittedName>
        <fullName evidence="2">Uncharacterized protein</fullName>
    </submittedName>
</protein>
<dbReference type="HOGENOM" id="CLU_1011827_0_0_1"/>
<evidence type="ECO:0000256" key="1">
    <source>
        <dbReference type="SAM" id="MobiDB-lite"/>
    </source>
</evidence>
<dbReference type="AlphaFoldDB" id="F2T7V4"/>
<proteinExistence type="predicted"/>
<feature type="region of interest" description="Disordered" evidence="1">
    <location>
        <begin position="65"/>
        <end position="98"/>
    </location>
</feature>
<reference evidence="2" key="1">
    <citation type="submission" date="2010-03" db="EMBL/GenBank/DDBJ databases">
        <title>Annotation of Blastomyces dermatitidis strain ATCC 18188.</title>
        <authorList>
            <consortium name="The Broad Institute Genome Sequencing Platform"/>
            <consortium name="Broad Institute Genome Sequencing Center for Infectious Disease."/>
            <person name="Cuomo C."/>
            <person name="Klein B."/>
            <person name="Sullivan T."/>
            <person name="Heitman J."/>
            <person name="Young S."/>
            <person name="Zeng Q."/>
            <person name="Gargeya S."/>
            <person name="Alvarado L."/>
            <person name="Berlin A.M."/>
            <person name="Chapman S.B."/>
            <person name="Chen Z."/>
            <person name="Freedman E."/>
            <person name="Gellesch M."/>
            <person name="Goldberg J."/>
            <person name="Griggs A."/>
            <person name="Gujja S."/>
            <person name="Heilman E."/>
            <person name="Heiman D."/>
            <person name="Howarth C."/>
            <person name="Mehta T."/>
            <person name="Neiman D."/>
            <person name="Pearson M."/>
            <person name="Roberts A."/>
            <person name="Saif S."/>
            <person name="Shea T."/>
            <person name="Shenoy N."/>
            <person name="Sisk P."/>
            <person name="Stolte C."/>
            <person name="Sykes S."/>
            <person name="White J."/>
            <person name="Yandava C."/>
            <person name="Haas B."/>
            <person name="Nusbaum C."/>
            <person name="Birren B."/>
        </authorList>
    </citation>
    <scope>NUCLEOTIDE SEQUENCE [LARGE SCALE GENOMIC DNA]</scope>
    <source>
        <strain evidence="2">ATCC 18188</strain>
    </source>
</reference>
<evidence type="ECO:0000313" key="2">
    <source>
        <dbReference type="EMBL" id="EGE79317.2"/>
    </source>
</evidence>
<accession>F2T7V4</accession>
<dbReference type="Proteomes" id="UP000007802">
    <property type="component" value="Unassembled WGS sequence"/>
</dbReference>
<sequence>MACGPATADAWPASRYRINSSVLKYISTESSCSKLKESGRSSSTQVHDEESIAPRICCRELPLVAGSMPGGSTSTSEGDRKPYHGDDEGSLFVHAKGT</sequence>
<name>F2T7V4_AJEDA</name>
<dbReference type="EMBL" id="GG749413">
    <property type="protein sequence ID" value="EGE79317.2"/>
    <property type="molecule type" value="Genomic_DNA"/>
</dbReference>
<feature type="compositionally biased region" description="Basic and acidic residues" evidence="1">
    <location>
        <begin position="77"/>
        <end position="87"/>
    </location>
</feature>